<protein>
    <recommendedName>
        <fullName evidence="3">t-SNARE coiled-coil homology domain-containing protein</fullName>
    </recommendedName>
</protein>
<sequence>MSAVKIKDIKTTLGKVTICLDELASTVEERHSIFQMKLTPTTNDNFELISLLQRIVQYFKYLQDDFSGISNTTPAIESLLGQFAICSSQYNELYESLLDDTTIDIREYEYSFKRPVTSTKSVRFQESTHSSTNNNENRDELMGTRAFKPYTDESGDETISDGESFNASDNREMFAQHQQTLLRQDEDLDVLHSSIRRQHSMGVGINSELDDHLILLNDLESGVDDAGYRLNSAANRLHDFRRKAKENGSLVTIVVLTVILILLLVVLN</sequence>
<evidence type="ECO:0000313" key="5">
    <source>
        <dbReference type="Proteomes" id="UP000694255"/>
    </source>
</evidence>
<dbReference type="InterPro" id="IPR000727">
    <property type="entry name" value="T_SNARE_dom"/>
</dbReference>
<keyword evidence="2" id="KW-0812">Transmembrane</keyword>
<keyword evidence="2" id="KW-1133">Transmembrane helix</keyword>
<dbReference type="SMART" id="SM00397">
    <property type="entry name" value="t_SNARE"/>
    <property type="match status" value="1"/>
</dbReference>
<evidence type="ECO:0000256" key="1">
    <source>
        <dbReference type="SAM" id="MobiDB-lite"/>
    </source>
</evidence>
<dbReference type="GeneID" id="73469806"/>
<feature type="transmembrane region" description="Helical" evidence="2">
    <location>
        <begin position="248"/>
        <end position="267"/>
    </location>
</feature>
<dbReference type="EMBL" id="JAGSYN010000137">
    <property type="protein sequence ID" value="KAG7663458.1"/>
    <property type="molecule type" value="Genomic_DNA"/>
</dbReference>
<accession>A0A8J5QN86</accession>
<gene>
    <name evidence="4" type="ORF">J8A68_003005</name>
</gene>
<dbReference type="CDD" id="cd15859">
    <property type="entry name" value="SNARE_SYN8"/>
    <property type="match status" value="1"/>
</dbReference>
<feature type="domain" description="T-SNARE coiled-coil homology" evidence="3">
    <location>
        <begin position="178"/>
        <end position="240"/>
    </location>
</feature>
<evidence type="ECO:0000259" key="3">
    <source>
        <dbReference type="PROSITE" id="PS50192"/>
    </source>
</evidence>
<evidence type="ECO:0000256" key="2">
    <source>
        <dbReference type="SAM" id="Phobius"/>
    </source>
</evidence>
<organism evidence="4 5">
    <name type="scientific">[Candida] subhashii</name>
    <dbReference type="NCBI Taxonomy" id="561895"/>
    <lineage>
        <taxon>Eukaryota</taxon>
        <taxon>Fungi</taxon>
        <taxon>Dikarya</taxon>
        <taxon>Ascomycota</taxon>
        <taxon>Saccharomycotina</taxon>
        <taxon>Pichiomycetes</taxon>
        <taxon>Debaryomycetaceae</taxon>
        <taxon>Spathaspora</taxon>
    </lineage>
</organism>
<proteinExistence type="predicted"/>
<keyword evidence="5" id="KW-1185">Reference proteome</keyword>
<name>A0A8J5QN86_9ASCO</name>
<dbReference type="Proteomes" id="UP000694255">
    <property type="component" value="Unassembled WGS sequence"/>
</dbReference>
<dbReference type="RefSeq" id="XP_049263690.1">
    <property type="nucleotide sequence ID" value="XM_049406815.1"/>
</dbReference>
<dbReference type="AlphaFoldDB" id="A0A8J5QN86"/>
<dbReference type="OrthoDB" id="244190at2759"/>
<comment type="caution">
    <text evidence="4">The sequence shown here is derived from an EMBL/GenBank/DDBJ whole genome shotgun (WGS) entry which is preliminary data.</text>
</comment>
<feature type="region of interest" description="Disordered" evidence="1">
    <location>
        <begin position="121"/>
        <end position="143"/>
    </location>
</feature>
<evidence type="ECO:0000313" key="4">
    <source>
        <dbReference type="EMBL" id="KAG7663458.1"/>
    </source>
</evidence>
<keyword evidence="2" id="KW-0472">Membrane</keyword>
<dbReference type="PROSITE" id="PS50192">
    <property type="entry name" value="T_SNARE"/>
    <property type="match status" value="1"/>
</dbReference>
<reference evidence="4 5" key="1">
    <citation type="journal article" date="2021" name="DNA Res.">
        <title>Genome analysis of Candida subhashii reveals its hybrid nature and dual mitochondrial genome conformations.</title>
        <authorList>
            <person name="Mixao V."/>
            <person name="Hegedusova E."/>
            <person name="Saus E."/>
            <person name="Pryszcz L.P."/>
            <person name="Cillingova A."/>
            <person name="Nosek J."/>
            <person name="Gabaldon T."/>
        </authorList>
    </citation>
    <scope>NUCLEOTIDE SEQUENCE [LARGE SCALE GENOMIC DNA]</scope>
    <source>
        <strain evidence="4 5">CBS 10753</strain>
    </source>
</reference>